<name>A0AAE1T6Z3_9LAMI</name>
<accession>A0AAE1T6Z3</accession>
<dbReference type="GO" id="GO:0016853">
    <property type="term" value="F:isomerase activity"/>
    <property type="evidence" value="ECO:0007669"/>
    <property type="project" value="UniProtKB-KW"/>
</dbReference>
<dbReference type="AlphaFoldDB" id="A0AAE1T6Z3"/>
<proteinExistence type="predicted"/>
<evidence type="ECO:0000313" key="2">
    <source>
        <dbReference type="Proteomes" id="UP001289374"/>
    </source>
</evidence>
<dbReference type="Proteomes" id="UP001289374">
    <property type="component" value="Unassembled WGS sequence"/>
</dbReference>
<protein>
    <submittedName>
        <fullName evidence="1">Peptidyl-prolyl cis-trans isomerase FKBP16-3, chloroplastic</fullName>
    </submittedName>
</protein>
<evidence type="ECO:0000313" key="1">
    <source>
        <dbReference type="EMBL" id="KAK4382311.1"/>
    </source>
</evidence>
<gene>
    <name evidence="1" type="ORF">Sango_2883700</name>
</gene>
<feature type="non-terminal residue" evidence="1">
    <location>
        <position position="412"/>
    </location>
</feature>
<comment type="caution">
    <text evidence="1">The sequence shown here is derived from an EMBL/GenBank/DDBJ whole genome shotgun (WGS) entry which is preliminary data.</text>
</comment>
<feature type="non-terminal residue" evidence="1">
    <location>
        <position position="1"/>
    </location>
</feature>
<organism evidence="1 2">
    <name type="scientific">Sesamum angolense</name>
    <dbReference type="NCBI Taxonomy" id="2727404"/>
    <lineage>
        <taxon>Eukaryota</taxon>
        <taxon>Viridiplantae</taxon>
        <taxon>Streptophyta</taxon>
        <taxon>Embryophyta</taxon>
        <taxon>Tracheophyta</taxon>
        <taxon>Spermatophyta</taxon>
        <taxon>Magnoliopsida</taxon>
        <taxon>eudicotyledons</taxon>
        <taxon>Gunneridae</taxon>
        <taxon>Pentapetalae</taxon>
        <taxon>asterids</taxon>
        <taxon>lamiids</taxon>
        <taxon>Lamiales</taxon>
        <taxon>Pedaliaceae</taxon>
        <taxon>Sesamum</taxon>
    </lineage>
</organism>
<keyword evidence="1" id="KW-0413">Isomerase</keyword>
<dbReference type="EMBL" id="JACGWL010000717">
    <property type="protein sequence ID" value="KAK4382311.1"/>
    <property type="molecule type" value="Genomic_DNA"/>
</dbReference>
<keyword evidence="2" id="KW-1185">Reference proteome</keyword>
<reference evidence="1" key="2">
    <citation type="journal article" date="2024" name="Plant">
        <title>Genomic evolution and insights into agronomic trait innovations of Sesamum species.</title>
        <authorList>
            <person name="Miao H."/>
            <person name="Wang L."/>
            <person name="Qu L."/>
            <person name="Liu H."/>
            <person name="Sun Y."/>
            <person name="Le M."/>
            <person name="Wang Q."/>
            <person name="Wei S."/>
            <person name="Zheng Y."/>
            <person name="Lin W."/>
            <person name="Duan Y."/>
            <person name="Cao H."/>
            <person name="Xiong S."/>
            <person name="Wang X."/>
            <person name="Wei L."/>
            <person name="Li C."/>
            <person name="Ma Q."/>
            <person name="Ju M."/>
            <person name="Zhao R."/>
            <person name="Li G."/>
            <person name="Mu C."/>
            <person name="Tian Q."/>
            <person name="Mei H."/>
            <person name="Zhang T."/>
            <person name="Gao T."/>
            <person name="Zhang H."/>
        </authorList>
    </citation>
    <scope>NUCLEOTIDE SEQUENCE</scope>
    <source>
        <strain evidence="1">K16</strain>
    </source>
</reference>
<reference evidence="1" key="1">
    <citation type="submission" date="2020-06" db="EMBL/GenBank/DDBJ databases">
        <authorList>
            <person name="Li T."/>
            <person name="Hu X."/>
            <person name="Zhang T."/>
            <person name="Song X."/>
            <person name="Zhang H."/>
            <person name="Dai N."/>
            <person name="Sheng W."/>
            <person name="Hou X."/>
            <person name="Wei L."/>
        </authorList>
    </citation>
    <scope>NUCLEOTIDE SEQUENCE</scope>
    <source>
        <strain evidence="1">K16</strain>
        <tissue evidence="1">Leaf</tissue>
    </source>
</reference>
<sequence length="412" mass="45655">VLDQGYILRDIKVGGGRSPPVGFQVAANYVAMVPSGQIFDSAFESPEGSDDEDNVTDVAKLDTTYLLTNGNVKINSAVAESENYDYGASIYAAEFLCAAEILQFANYGCCILLCCSNHFINDLMAPVIYCYLQRLAKCGENKARNYTVATYSHKAPYLLTGGNVVRCSGTENENALTNGSDDEDNVIDVSKLDTTYLLTNGMWGKWKSVTQKFNSAVAESENSDYGASIYAEEFLCAAEILRFANYGCCILLCCSNHFVNVEVSQKWGKQCQKLYCRNLQPQRSISSYWWKCGARLCAFESPEGSDDEDNVTDVSKLDTTYLLTNGNVKFNSAVAESENSDYDSSDYKICEDAVGDKLKRIERIKKSTEKKSTKGKEKRLAKCGENKARNYTSQTTATTLHIFLRRKCSALQ</sequence>